<dbReference type="Gene3D" id="3.30.565.10">
    <property type="entry name" value="Histidine kinase-like ATPase, C-terminal domain"/>
    <property type="match status" value="1"/>
</dbReference>
<keyword evidence="6" id="KW-0808">Transferase</keyword>
<dbReference type="Gene3D" id="6.10.340.10">
    <property type="match status" value="1"/>
</dbReference>
<evidence type="ECO:0000256" key="12">
    <source>
        <dbReference type="ARBA" id="ARBA00023012"/>
    </source>
</evidence>
<dbReference type="EC" id="2.7.13.3" evidence="3"/>
<dbReference type="Pfam" id="PF00072">
    <property type="entry name" value="Response_reg"/>
    <property type="match status" value="2"/>
</dbReference>
<keyword evidence="9" id="KW-0418">Kinase</keyword>
<dbReference type="SUPFAM" id="SSF103190">
    <property type="entry name" value="Sensory domain-like"/>
    <property type="match status" value="1"/>
</dbReference>
<evidence type="ECO:0000256" key="16">
    <source>
        <dbReference type="SAM" id="Coils"/>
    </source>
</evidence>
<accession>A0ABZ2XKT6</accession>
<dbReference type="InterPro" id="IPR003660">
    <property type="entry name" value="HAMP_dom"/>
</dbReference>
<dbReference type="SMART" id="SM00387">
    <property type="entry name" value="HATPase_c"/>
    <property type="match status" value="1"/>
</dbReference>
<dbReference type="Pfam" id="PF01627">
    <property type="entry name" value="Hpt"/>
    <property type="match status" value="1"/>
</dbReference>
<protein>
    <recommendedName>
        <fullName evidence="3">histidine kinase</fullName>
        <ecNumber evidence="3">2.7.13.3</ecNumber>
    </recommendedName>
</protein>
<dbReference type="Pfam" id="PF00512">
    <property type="entry name" value="HisKA"/>
    <property type="match status" value="1"/>
</dbReference>
<evidence type="ECO:0000256" key="15">
    <source>
        <dbReference type="PROSITE-ProRule" id="PRU00169"/>
    </source>
</evidence>
<proteinExistence type="predicted"/>
<feature type="domain" description="Histidine kinase" evidence="18">
    <location>
        <begin position="718"/>
        <end position="939"/>
    </location>
</feature>
<dbReference type="Gene3D" id="1.10.287.130">
    <property type="match status" value="1"/>
</dbReference>
<keyword evidence="25" id="KW-1185">Reference proteome</keyword>
<dbReference type="Gene3D" id="3.40.50.2300">
    <property type="match status" value="2"/>
</dbReference>
<evidence type="ECO:0000256" key="6">
    <source>
        <dbReference type="ARBA" id="ARBA00022679"/>
    </source>
</evidence>
<evidence type="ECO:0000256" key="10">
    <source>
        <dbReference type="ARBA" id="ARBA00022840"/>
    </source>
</evidence>
<evidence type="ECO:0000256" key="2">
    <source>
        <dbReference type="ARBA" id="ARBA00004651"/>
    </source>
</evidence>
<dbReference type="RefSeq" id="WP_341743903.1">
    <property type="nucleotide sequence ID" value="NZ_CP151406.1"/>
</dbReference>
<feature type="domain" description="PAC" evidence="21">
    <location>
        <begin position="520"/>
        <end position="572"/>
    </location>
</feature>
<evidence type="ECO:0000259" key="18">
    <source>
        <dbReference type="PROSITE" id="PS50109"/>
    </source>
</evidence>
<dbReference type="Pfam" id="PF02518">
    <property type="entry name" value="HATPase_c"/>
    <property type="match status" value="1"/>
</dbReference>
<dbReference type="InterPro" id="IPR004358">
    <property type="entry name" value="Sig_transdc_His_kin-like_C"/>
</dbReference>
<feature type="domain" description="Response regulatory" evidence="19">
    <location>
        <begin position="1102"/>
        <end position="1218"/>
    </location>
</feature>
<gene>
    <name evidence="24" type="ORF">AADV58_01660</name>
</gene>
<feature type="coiled-coil region" evidence="16">
    <location>
        <begin position="398"/>
        <end position="425"/>
    </location>
</feature>
<keyword evidence="7 17" id="KW-0812">Transmembrane</keyword>
<dbReference type="PRINTS" id="PR00344">
    <property type="entry name" value="BCTRLSENSOR"/>
</dbReference>
<dbReference type="SUPFAM" id="SSF55874">
    <property type="entry name" value="ATPase domain of HSP90 chaperone/DNA topoisomerase II/histidine kinase"/>
    <property type="match status" value="1"/>
</dbReference>
<feature type="transmembrane region" description="Helical" evidence="17">
    <location>
        <begin position="341"/>
        <end position="363"/>
    </location>
</feature>
<reference evidence="24 25" key="1">
    <citation type="submission" date="2024-04" db="EMBL/GenBank/DDBJ databases">
        <title>Dissimilatory iodate-reducing microorganisms contribute to the enrichment of iodine in groundwater.</title>
        <authorList>
            <person name="Jiang Z."/>
        </authorList>
    </citation>
    <scope>NUCLEOTIDE SEQUENCE [LARGE SCALE GENOMIC DNA]</scope>
    <source>
        <strain evidence="24 25">NCP973</strain>
    </source>
</reference>
<evidence type="ECO:0000256" key="4">
    <source>
        <dbReference type="ARBA" id="ARBA00022475"/>
    </source>
</evidence>
<dbReference type="SUPFAM" id="SSF52172">
    <property type="entry name" value="CheY-like"/>
    <property type="match status" value="2"/>
</dbReference>
<dbReference type="CDD" id="cd00130">
    <property type="entry name" value="PAS"/>
    <property type="match status" value="2"/>
</dbReference>
<dbReference type="InterPro" id="IPR036641">
    <property type="entry name" value="HPT_dom_sf"/>
</dbReference>
<comment type="catalytic activity">
    <reaction evidence="1">
        <text>ATP + protein L-histidine = ADP + protein N-phospho-L-histidine.</text>
        <dbReference type="EC" id="2.7.13.3"/>
    </reaction>
</comment>
<evidence type="ECO:0000259" key="19">
    <source>
        <dbReference type="PROSITE" id="PS50110"/>
    </source>
</evidence>
<evidence type="ECO:0000256" key="13">
    <source>
        <dbReference type="ARBA" id="ARBA00023136"/>
    </source>
</evidence>
<dbReference type="InterPro" id="IPR001789">
    <property type="entry name" value="Sig_transdc_resp-reg_receiver"/>
</dbReference>
<dbReference type="CDD" id="cd17546">
    <property type="entry name" value="REC_hyHK_CKI1_RcsC-like"/>
    <property type="match status" value="2"/>
</dbReference>
<evidence type="ECO:0000256" key="8">
    <source>
        <dbReference type="ARBA" id="ARBA00022741"/>
    </source>
</evidence>
<name>A0ABZ2XKT6_9RHOO</name>
<dbReference type="PROSITE" id="PS50112">
    <property type="entry name" value="PAS"/>
    <property type="match status" value="1"/>
</dbReference>
<evidence type="ECO:0000259" key="23">
    <source>
        <dbReference type="PROSITE" id="PS50894"/>
    </source>
</evidence>
<dbReference type="CDD" id="cd00082">
    <property type="entry name" value="HisKA"/>
    <property type="match status" value="1"/>
</dbReference>
<dbReference type="InterPro" id="IPR005467">
    <property type="entry name" value="His_kinase_dom"/>
</dbReference>
<feature type="domain" description="Response regulatory" evidence="19">
    <location>
        <begin position="957"/>
        <end position="1079"/>
    </location>
</feature>
<dbReference type="SMART" id="SM00388">
    <property type="entry name" value="HisKA"/>
    <property type="match status" value="1"/>
</dbReference>
<dbReference type="PANTHER" id="PTHR45339">
    <property type="entry name" value="HYBRID SIGNAL TRANSDUCTION HISTIDINE KINASE J"/>
    <property type="match status" value="1"/>
</dbReference>
<keyword evidence="12" id="KW-0902">Two-component regulatory system</keyword>
<feature type="domain" description="PAS" evidence="20">
    <location>
        <begin position="573"/>
        <end position="645"/>
    </location>
</feature>
<evidence type="ECO:0000256" key="5">
    <source>
        <dbReference type="ARBA" id="ARBA00022553"/>
    </source>
</evidence>
<dbReference type="Proteomes" id="UP001479520">
    <property type="component" value="Chromosome"/>
</dbReference>
<evidence type="ECO:0000256" key="9">
    <source>
        <dbReference type="ARBA" id="ARBA00022777"/>
    </source>
</evidence>
<feature type="domain" description="HPt" evidence="23">
    <location>
        <begin position="1253"/>
        <end position="1356"/>
    </location>
</feature>
<feature type="transmembrane region" description="Helical" evidence="17">
    <location>
        <begin position="12"/>
        <end position="35"/>
    </location>
</feature>
<keyword evidence="11 17" id="KW-1133">Transmembrane helix</keyword>
<keyword evidence="10" id="KW-0067">ATP-binding</keyword>
<evidence type="ECO:0000256" key="1">
    <source>
        <dbReference type="ARBA" id="ARBA00000085"/>
    </source>
</evidence>
<dbReference type="SMART" id="SM00304">
    <property type="entry name" value="HAMP"/>
    <property type="match status" value="1"/>
</dbReference>
<evidence type="ECO:0000256" key="3">
    <source>
        <dbReference type="ARBA" id="ARBA00012438"/>
    </source>
</evidence>
<dbReference type="InterPro" id="IPR000700">
    <property type="entry name" value="PAS-assoc_C"/>
</dbReference>
<dbReference type="SUPFAM" id="SSF55785">
    <property type="entry name" value="PYP-like sensor domain (PAS domain)"/>
    <property type="match status" value="2"/>
</dbReference>
<dbReference type="SUPFAM" id="SSF47226">
    <property type="entry name" value="Histidine-containing phosphotransfer domain, HPT domain"/>
    <property type="match status" value="1"/>
</dbReference>
<dbReference type="InterPro" id="IPR000014">
    <property type="entry name" value="PAS"/>
</dbReference>
<dbReference type="PANTHER" id="PTHR45339:SF1">
    <property type="entry name" value="HYBRID SIGNAL TRANSDUCTION HISTIDINE KINASE J"/>
    <property type="match status" value="1"/>
</dbReference>
<feature type="domain" description="PAC" evidence="21">
    <location>
        <begin position="648"/>
        <end position="700"/>
    </location>
</feature>
<dbReference type="InterPro" id="IPR013656">
    <property type="entry name" value="PAS_4"/>
</dbReference>
<evidence type="ECO:0000259" key="22">
    <source>
        <dbReference type="PROSITE" id="PS50885"/>
    </source>
</evidence>
<dbReference type="Gene3D" id="3.30.450.20">
    <property type="entry name" value="PAS domain"/>
    <property type="match status" value="4"/>
</dbReference>
<dbReference type="PROSITE" id="PS50110">
    <property type="entry name" value="RESPONSE_REGULATORY"/>
    <property type="match status" value="2"/>
</dbReference>
<dbReference type="EMBL" id="CP151406">
    <property type="protein sequence ID" value="WZJ21876.1"/>
    <property type="molecule type" value="Genomic_DNA"/>
</dbReference>
<evidence type="ECO:0000259" key="21">
    <source>
        <dbReference type="PROSITE" id="PS50113"/>
    </source>
</evidence>
<keyword evidence="5 15" id="KW-0597">Phosphoprotein</keyword>
<dbReference type="InterPro" id="IPR011006">
    <property type="entry name" value="CheY-like_superfamily"/>
</dbReference>
<dbReference type="NCBIfam" id="TIGR00229">
    <property type="entry name" value="sensory_box"/>
    <property type="match status" value="2"/>
</dbReference>
<dbReference type="InterPro" id="IPR003661">
    <property type="entry name" value="HisK_dim/P_dom"/>
</dbReference>
<dbReference type="InterPro" id="IPR008207">
    <property type="entry name" value="Sig_transdc_His_kin_Hpt_dom"/>
</dbReference>
<organism evidence="24 25">
    <name type="scientific">Azonexus hydrophilus</name>
    <dbReference type="NCBI Taxonomy" id="418702"/>
    <lineage>
        <taxon>Bacteria</taxon>
        <taxon>Pseudomonadati</taxon>
        <taxon>Pseudomonadota</taxon>
        <taxon>Betaproteobacteria</taxon>
        <taxon>Rhodocyclales</taxon>
        <taxon>Azonexaceae</taxon>
        <taxon>Azonexus</taxon>
    </lineage>
</organism>
<dbReference type="SMART" id="SM00091">
    <property type="entry name" value="PAS"/>
    <property type="match status" value="2"/>
</dbReference>
<feature type="modified residue" description="4-aspartylphosphate" evidence="15">
    <location>
        <position position="1151"/>
    </location>
</feature>
<evidence type="ECO:0000256" key="7">
    <source>
        <dbReference type="ARBA" id="ARBA00022692"/>
    </source>
</evidence>
<feature type="modified residue" description="Phosphohistidine" evidence="14">
    <location>
        <position position="1292"/>
    </location>
</feature>
<dbReference type="PROSITE" id="PS50109">
    <property type="entry name" value="HIS_KIN"/>
    <property type="match status" value="1"/>
</dbReference>
<dbReference type="PROSITE" id="PS50885">
    <property type="entry name" value="HAMP"/>
    <property type="match status" value="1"/>
</dbReference>
<evidence type="ECO:0000313" key="24">
    <source>
        <dbReference type="EMBL" id="WZJ21876.1"/>
    </source>
</evidence>
<evidence type="ECO:0000256" key="14">
    <source>
        <dbReference type="PROSITE-ProRule" id="PRU00110"/>
    </source>
</evidence>
<dbReference type="InterPro" id="IPR001610">
    <property type="entry name" value="PAC"/>
</dbReference>
<dbReference type="InterPro" id="IPR036097">
    <property type="entry name" value="HisK_dim/P_sf"/>
</dbReference>
<comment type="subcellular location">
    <subcellularLocation>
        <location evidence="2">Cell membrane</location>
        <topology evidence="2">Multi-pass membrane protein</topology>
    </subcellularLocation>
</comment>
<keyword evidence="4" id="KW-1003">Cell membrane</keyword>
<evidence type="ECO:0000259" key="20">
    <source>
        <dbReference type="PROSITE" id="PS50112"/>
    </source>
</evidence>
<dbReference type="InterPro" id="IPR035965">
    <property type="entry name" value="PAS-like_dom_sf"/>
</dbReference>
<keyword evidence="8" id="KW-0547">Nucleotide-binding</keyword>
<evidence type="ECO:0000256" key="17">
    <source>
        <dbReference type="SAM" id="Phobius"/>
    </source>
</evidence>
<dbReference type="SMART" id="SM00448">
    <property type="entry name" value="REC"/>
    <property type="match status" value="2"/>
</dbReference>
<dbReference type="PROSITE" id="PS50894">
    <property type="entry name" value="HPT"/>
    <property type="match status" value="1"/>
</dbReference>
<dbReference type="InterPro" id="IPR036890">
    <property type="entry name" value="HATPase_C_sf"/>
</dbReference>
<dbReference type="PROSITE" id="PS50113">
    <property type="entry name" value="PAC"/>
    <property type="match status" value="2"/>
</dbReference>
<dbReference type="Pfam" id="PF08448">
    <property type="entry name" value="PAS_4"/>
    <property type="match status" value="2"/>
</dbReference>
<dbReference type="SMART" id="SM00086">
    <property type="entry name" value="PAC"/>
    <property type="match status" value="2"/>
</dbReference>
<dbReference type="CDD" id="cd16922">
    <property type="entry name" value="HATPase_EvgS-ArcB-TorS-like"/>
    <property type="match status" value="1"/>
</dbReference>
<evidence type="ECO:0000256" key="11">
    <source>
        <dbReference type="ARBA" id="ARBA00022989"/>
    </source>
</evidence>
<dbReference type="InterPro" id="IPR003594">
    <property type="entry name" value="HATPase_dom"/>
</dbReference>
<evidence type="ECO:0000313" key="25">
    <source>
        <dbReference type="Proteomes" id="UP001479520"/>
    </source>
</evidence>
<dbReference type="SUPFAM" id="SSF47384">
    <property type="entry name" value="Homodimeric domain of signal transducing histidine kinase"/>
    <property type="match status" value="1"/>
</dbReference>
<keyword evidence="13 17" id="KW-0472">Membrane</keyword>
<feature type="modified residue" description="4-aspartylphosphate" evidence="15">
    <location>
        <position position="1011"/>
    </location>
</feature>
<dbReference type="InterPro" id="IPR029151">
    <property type="entry name" value="Sensor-like_sf"/>
</dbReference>
<dbReference type="CDD" id="cd06225">
    <property type="entry name" value="HAMP"/>
    <property type="match status" value="1"/>
</dbReference>
<dbReference type="Gene3D" id="1.20.120.160">
    <property type="entry name" value="HPT domain"/>
    <property type="match status" value="1"/>
</dbReference>
<feature type="domain" description="HAMP" evidence="22">
    <location>
        <begin position="364"/>
        <end position="417"/>
    </location>
</feature>
<sequence length="1434" mass="156848">MRGISFRKPGFAYSLVLRIGLLTLLALAAFAVGIIKLIGQPTVERLAESQMRLATEQLESRYERLLHSVEITLRTSHGWGRAGSVDHADLLRFNEFFFPVLANHDEINSIILAHESGREFFLLLTPEGGWINRISNPAEWGRLSFWITWNSQRQIERIEIRESDYDPRQRPWFKGAMALDSDTGVHWTQPYIFFTTQEPGLTAGMRWQDAGGERYVIAHDVRLGDIAEFTTSLALGSAGQAALLLGDGRLIAPPRDERFTDSEAINQALLKTPEEAGFGELAQAYRLWQQESPPAGSVRAFERPDGRWLGLFTRLDANRTGVWLGVVAPQRDFVPITGSDLAVLGLILLCALGLGIAVAIRIAGRFGEPLSELTAESERIGRQELDQPVTTTAPWQEVAQLADALENMRQQLQSGRQALQSINADLEMTVALRTSALRQSQEHLQQREAFFRAIFDNAAVGIVSLDPELRATESNRAFADFVARTQDSLRELHDLSLTPAETERLQNALQAILTGEENGLRSEFEFIDAHGATRWGDIQVAAVRDEAGTISSLLVSVLDISDRHEMQVELIRQFAFQRALLDTIPNPIFYKGEHSRFLGCNRAYEEFFGIDRGQFIGKRVLDLEFLPADARAAFQAEDEKLIAECGRVSRVVSMQRADGEIRDTLYAVSGFRSPDGAPGGLIGVIVDITAQKEAEREAEKARAAAESAAAAKADFLANMSHEIRTPMNAIIGMTHLALQTELNPRQKNYLNKVDAAAKGLLGIINDILDLSKIEAGMMRFERTVFSIDAALQHLGDLCAIKARERGIELLFDLSANVPDRLIGDPLRLGQVLLNLVGNAVKFTEQGEVTVTVTLAEQRDHDVLLRFAVRDTGIGMSQEQQERLFSAFSQADSSTTRKYGGTGLGLSICKRIVDLLGGQISVTSQPGEGSCFTFELPFEPAGSEPDEPRRLGIPSDLRTLVIDDSPGAREVFAHMFAALGIDCRVAASGAEALVEMAAARQAGRPYQLLLLDWKMPGMDGVELVASIRQDAPGDDAPAVIMTTAHDHDELRDALHPHKVSAILGKPATPSGLFDSIMLALHRAPGVPEAPRDAQDNSKLAGHRVLLVEDNEVNRELAEEMLAGFGLRVATAANGALAVDAVRTGRFDLVLMDCQMPVMDGYEATRRIRADLGRDELPIIAMTANALAADREHCLACGMNDHIAKPIDIANLRSTLDHWLGQLPPVADVETTDPTPFTDDEPIDSATAIARLGGNRGLHTRLLGRFVEDQGNFIVRLQSARARGAVDEMILLSHTMRGLAGNIGADKLGRLAGELEQTLKQQPGNGERIEQLCQALSVSLDGVLATIARHTGTAIPKPAAGTELDPAELARLRELLGDDDASAVQVFEDLADALRSRLDPQAIDDLTRAIGSYDFETAITLLDTLVATLPTRAQQT</sequence>
<dbReference type="Pfam" id="PF00672">
    <property type="entry name" value="HAMP"/>
    <property type="match status" value="1"/>
</dbReference>
<keyword evidence="16" id="KW-0175">Coiled coil</keyword>